<sequence length="1800" mass="175729">ATSGAGGSTGNSLEGGAGAGGTAGFGGGTGSDGDGLYGGGGSGYGGAVFVRNGGNLTITGNALFRENTVLAGSSNNGGASGQAAGSDIFMMKGANVLLAPGSGNTVRIEGQIADDSNASIGSGSYAPGSGADLRVGGGGLVQLAGQNTYSGKTIIEGATLQTALGQGIHATSTVQFNGTGTIGTLAAHANAGVLLLEQEVNLRAGSVVPGQIMWTGAGGFAAGSTAGLTIDLGKTTGGPSQTLQWGSSYLTSGSTLVFGSEYGLGSVHFKNDINLAGLTGNVAVFDSQQLVDGQKVNDVAVMSGKLTNGSLRVGSAGYDGTLYLTGQNALTSLEVNSGLVSSLSVDATHSGTLMRSAGGNVTVNGGTLVMGGTERIGHLNVAAQGNLIAAGEITTGAVDNVGRMSYLGTSNVATLTNRSGATFNVAGATTASGAIVNDAGGTINQIADMQAVSVTNNGEWNVDGDRKIATATLGGHGEFATSQEATRLTIDQSANSTFDGTFSGAGSLAKAGAGTLVLTGASTHTGGTTVRAGTLDTTGGGTLADTGAVTIEAGATFRAGTADTVGAVANSGTLEVNAAQTVASLANHAGGTTQLNAGLASDGTVANHEGATLNQSADIAAAVVGNSGTLNVAGQRGIATQGLVGDASGRIVVAHAADKLVLDQSANSVYAGQIDGQGSFEKTGAGILNLTGANGFTGGLAINGGTVDTTGGGTLDDHLSVSIASGAGFVAGSADTIGAVANSGTLTVNAAQTVASLDNAAGATAHLNAKLSSNGAVANAQGGTVNMAGEIVAASAVTNEGTIHVGGNSLIDSAGFQGAGDIALASGAALTVQQSADSTYAGVIAGDGTLAKTGTGTLTLAGQNTHTGGTVVRAGTVDTTGGGTLADTGAVVVEAGATFRAGTADTVGAVANSGTLEINAAQTVASLANADGGVAQLNANLTSAGTVANFAGGTVHQSADIQAATVGNSGTLNVLGQRAITTQGLAGDASGRIVLAGAADKLVLNQSGNSAYAGQINGQGSFEKTGAGTLVLSGANGATGALAVKAGAVEVTGSLANSAVDVARGAGLAVAANALAASSTLANAGTVEVRGDNTVGALVNSGTLGGTGKLTAATYALNDGSVVNANLGAGTLTTQGVVLLNGTSDAAVVNVLGDSVLTLGGVDRLSRQAALSVEGKLVLGNGDQTVSTLAGTGRVDMQAYHLVVTNGGTFTGTLTSSGGSSLSTNGGSLSLSGTSAVQTQSLDLAGGSSLQLDAGSQLKTGAAVVQSGSTLHLTDGASFQYETLSGNGTIAAANFGNSAGAKVAGSLTFTGNLANQGTLAPGFSPGTVTILGNYVESGSLSLELAGPTPGTEHDQVRVGGTVTANPGSTLTFMPWNGAAPALGNVYQVIADANGGTKRVNGAFDDVLFDVDGADGAAAAAPSAAVVFDMATGRAIATGLNRAGSTVSELGRSKAQRAAAKALFDAATAGVGTNQIDTEQVLGSNAAAVLTTGDGLKKLVPEYYGAMADYGFSASESMSRMLVKRAAGEFGEVASQRGGFIVSAQTDRVHAADAKLRRNELVIGGDWALTPSIDIGGLVASSDGDIDGGYGSGSVKGQSVRVYAKARLSEKLSVLGGVNHGSYRYDLKRNAVSAEATGRTRGSGTGVNLGLAFEAYRTSEIAALPYVSLDYGSFRINGFEERGTSNHRLVLDSYRTTRTMATIGSVLEWKHVVQGRPMTLSADAALRGKLGDGNRTQRARLGVDSSVEFPMSYDSGSRTQALLGVAGSIRLSEAVTASAAFDSTLSSGRDDSLKVQLNVAF</sequence>
<dbReference type="Gene3D" id="2.160.20.20">
    <property type="match status" value="3"/>
</dbReference>
<dbReference type="NCBIfam" id="TIGR02601">
    <property type="entry name" value="autotrns_rpt"/>
    <property type="match status" value="4"/>
</dbReference>
<dbReference type="InterPro" id="IPR012332">
    <property type="entry name" value="Autotransporter_pectin_lyase_C"/>
</dbReference>
<dbReference type="PANTHER" id="PTHR35037">
    <property type="entry name" value="C-TERMINAL REGION OF AIDA-LIKE PROTEIN"/>
    <property type="match status" value="1"/>
</dbReference>
<protein>
    <submittedName>
        <fullName evidence="3">Autotransporter-associated beta strand repeat-containing protein</fullName>
    </submittedName>
</protein>
<keyword evidence="4" id="KW-1185">Reference proteome</keyword>
<comment type="caution">
    <text evidence="3">The sequence shown here is derived from an EMBL/GenBank/DDBJ whole genome shotgun (WGS) entry which is preliminary data.</text>
</comment>
<dbReference type="InterPro" id="IPR013425">
    <property type="entry name" value="Autotrns_rpt"/>
</dbReference>
<dbReference type="PROSITE" id="PS51208">
    <property type="entry name" value="AUTOTRANSPORTER"/>
    <property type="match status" value="1"/>
</dbReference>
<dbReference type="PANTHER" id="PTHR35037:SF3">
    <property type="entry name" value="C-TERMINAL REGION OF AIDA-LIKE PROTEIN"/>
    <property type="match status" value="1"/>
</dbReference>
<gene>
    <name evidence="3" type="ORF">V4F39_16565</name>
</gene>
<evidence type="ECO:0000313" key="3">
    <source>
        <dbReference type="EMBL" id="MEF7615530.1"/>
    </source>
</evidence>
<proteinExistence type="predicted"/>
<feature type="non-terminal residue" evidence="3">
    <location>
        <position position="1"/>
    </location>
</feature>
<dbReference type="EMBL" id="JAZIBG010000035">
    <property type="protein sequence ID" value="MEF7615530.1"/>
    <property type="molecule type" value="Genomic_DNA"/>
</dbReference>
<dbReference type="InterPro" id="IPR005546">
    <property type="entry name" value="Autotransporte_beta"/>
</dbReference>
<keyword evidence="1" id="KW-0732">Signal</keyword>
<evidence type="ECO:0000256" key="1">
    <source>
        <dbReference type="ARBA" id="ARBA00022729"/>
    </source>
</evidence>
<dbReference type="SMART" id="SM00869">
    <property type="entry name" value="Autotransporter"/>
    <property type="match status" value="1"/>
</dbReference>
<dbReference type="SUPFAM" id="SSF103515">
    <property type="entry name" value="Autotransporter"/>
    <property type="match status" value="1"/>
</dbReference>
<organism evidence="3 4">
    <name type="scientific">Aquincola agrisoli</name>
    <dbReference type="NCBI Taxonomy" id="3119538"/>
    <lineage>
        <taxon>Bacteria</taxon>
        <taxon>Pseudomonadati</taxon>
        <taxon>Pseudomonadota</taxon>
        <taxon>Betaproteobacteria</taxon>
        <taxon>Burkholderiales</taxon>
        <taxon>Sphaerotilaceae</taxon>
        <taxon>Aquincola</taxon>
    </lineage>
</organism>
<dbReference type="InterPro" id="IPR011050">
    <property type="entry name" value="Pectin_lyase_fold/virulence"/>
</dbReference>
<name>A0AAW9QKG1_9BURK</name>
<dbReference type="Pfam" id="PF12951">
    <property type="entry name" value="PATR"/>
    <property type="match status" value="5"/>
</dbReference>
<dbReference type="SUPFAM" id="SSF51126">
    <property type="entry name" value="Pectin lyase-like"/>
    <property type="match status" value="4"/>
</dbReference>
<dbReference type="Proteomes" id="UP001336250">
    <property type="component" value="Unassembled WGS sequence"/>
</dbReference>
<feature type="domain" description="Autotransporter" evidence="2">
    <location>
        <begin position="1531"/>
        <end position="1800"/>
    </location>
</feature>
<dbReference type="InterPro" id="IPR036709">
    <property type="entry name" value="Autotransporte_beta_dom_sf"/>
</dbReference>
<accession>A0AAW9QKG1</accession>
<dbReference type="RefSeq" id="WP_332290817.1">
    <property type="nucleotide sequence ID" value="NZ_JAZIBG010000035.1"/>
</dbReference>
<evidence type="ECO:0000259" key="2">
    <source>
        <dbReference type="PROSITE" id="PS51208"/>
    </source>
</evidence>
<reference evidence="3 4" key="1">
    <citation type="submission" date="2024-02" db="EMBL/GenBank/DDBJ databases">
        <title>Genome sequence of Aquincola sp. MAHUQ-54.</title>
        <authorList>
            <person name="Huq M.A."/>
        </authorList>
    </citation>
    <scope>NUCLEOTIDE SEQUENCE [LARGE SCALE GENOMIC DNA]</scope>
    <source>
        <strain evidence="3 4">MAHUQ-54</strain>
    </source>
</reference>
<dbReference type="InterPro" id="IPR051551">
    <property type="entry name" value="Autotransporter_adhesion"/>
</dbReference>
<evidence type="ECO:0000313" key="4">
    <source>
        <dbReference type="Proteomes" id="UP001336250"/>
    </source>
</evidence>